<evidence type="ECO:0000313" key="3">
    <source>
        <dbReference type="Proteomes" id="UP001642360"/>
    </source>
</evidence>
<proteinExistence type="predicted"/>
<dbReference type="EMBL" id="CAUOFW020002356">
    <property type="protein sequence ID" value="CAK9153130.1"/>
    <property type="molecule type" value="Genomic_DNA"/>
</dbReference>
<reference evidence="2 3" key="1">
    <citation type="submission" date="2024-02" db="EMBL/GenBank/DDBJ databases">
        <authorList>
            <person name="Vignale AGUSTIN F."/>
            <person name="Sosa J E."/>
            <person name="Modenutti C."/>
        </authorList>
    </citation>
    <scope>NUCLEOTIDE SEQUENCE [LARGE SCALE GENOMIC DNA]</scope>
</reference>
<comment type="caution">
    <text evidence="2">The sequence shown here is derived from an EMBL/GenBank/DDBJ whole genome shotgun (WGS) entry which is preliminary data.</text>
</comment>
<keyword evidence="3" id="KW-1185">Reference proteome</keyword>
<sequence>MLSKKFLRDGETPDPAASATSGITIEAVSAAAVNAVTAFSFNEALASNFPMGFGAAIAFDGLTGNGLKKPSEVGSLFWLAEVSGIAMKTAEVEAIFQFLL</sequence>
<accession>A0ABC8S8H7</accession>
<dbReference type="Proteomes" id="UP001642360">
    <property type="component" value="Unassembled WGS sequence"/>
</dbReference>
<dbReference type="EMBL" id="CAUOFW020001369">
    <property type="protein sequence ID" value="CAK9144167.1"/>
    <property type="molecule type" value="Genomic_DNA"/>
</dbReference>
<protein>
    <submittedName>
        <fullName evidence="2">Uncharacterized protein</fullName>
    </submittedName>
</protein>
<evidence type="ECO:0000313" key="2">
    <source>
        <dbReference type="EMBL" id="CAK9153130.1"/>
    </source>
</evidence>
<gene>
    <name evidence="1" type="ORF">ILEXP_LOCUS11907</name>
    <name evidence="2" type="ORF">ILEXP_LOCUS21378</name>
</gene>
<dbReference type="AlphaFoldDB" id="A0ABC8S8H7"/>
<evidence type="ECO:0000313" key="1">
    <source>
        <dbReference type="EMBL" id="CAK9144167.1"/>
    </source>
</evidence>
<name>A0ABC8S8H7_9AQUA</name>
<organism evidence="2 3">
    <name type="scientific">Ilex paraguariensis</name>
    <name type="common">yerba mate</name>
    <dbReference type="NCBI Taxonomy" id="185542"/>
    <lineage>
        <taxon>Eukaryota</taxon>
        <taxon>Viridiplantae</taxon>
        <taxon>Streptophyta</taxon>
        <taxon>Embryophyta</taxon>
        <taxon>Tracheophyta</taxon>
        <taxon>Spermatophyta</taxon>
        <taxon>Magnoliopsida</taxon>
        <taxon>eudicotyledons</taxon>
        <taxon>Gunneridae</taxon>
        <taxon>Pentapetalae</taxon>
        <taxon>asterids</taxon>
        <taxon>campanulids</taxon>
        <taxon>Aquifoliales</taxon>
        <taxon>Aquifoliaceae</taxon>
        <taxon>Ilex</taxon>
    </lineage>
</organism>